<feature type="compositionally biased region" description="Basic and acidic residues" evidence="10">
    <location>
        <begin position="482"/>
        <end position="512"/>
    </location>
</feature>
<evidence type="ECO:0000256" key="7">
    <source>
        <dbReference type="ARBA" id="ARBA00022786"/>
    </source>
</evidence>
<feature type="region of interest" description="Disordered" evidence="10">
    <location>
        <begin position="143"/>
        <end position="163"/>
    </location>
</feature>
<dbReference type="GO" id="GO:0061630">
    <property type="term" value="F:ubiquitin protein ligase activity"/>
    <property type="evidence" value="ECO:0007669"/>
    <property type="project" value="UniProtKB-EC"/>
</dbReference>
<evidence type="ECO:0000256" key="8">
    <source>
        <dbReference type="ARBA" id="ARBA00022989"/>
    </source>
</evidence>
<dbReference type="STRING" id="181874.A0A409VWN0"/>
<evidence type="ECO:0000256" key="6">
    <source>
        <dbReference type="ARBA" id="ARBA00022692"/>
    </source>
</evidence>
<dbReference type="OrthoDB" id="264354at2759"/>
<evidence type="ECO:0000256" key="11">
    <source>
        <dbReference type="SAM" id="Phobius"/>
    </source>
</evidence>
<feature type="transmembrane region" description="Helical" evidence="11">
    <location>
        <begin position="1077"/>
        <end position="1095"/>
    </location>
</feature>
<feature type="transmembrane region" description="Helical" evidence="11">
    <location>
        <begin position="1227"/>
        <end position="1250"/>
    </location>
</feature>
<feature type="region of interest" description="Disordered" evidence="10">
    <location>
        <begin position="228"/>
        <end position="432"/>
    </location>
</feature>
<feature type="transmembrane region" description="Helical" evidence="11">
    <location>
        <begin position="21"/>
        <end position="42"/>
    </location>
</feature>
<keyword evidence="7" id="KW-0833">Ubl conjugation pathway</keyword>
<feature type="transmembrane region" description="Helical" evidence="11">
    <location>
        <begin position="976"/>
        <end position="996"/>
    </location>
</feature>
<evidence type="ECO:0000256" key="10">
    <source>
        <dbReference type="SAM" id="MobiDB-lite"/>
    </source>
</evidence>
<feature type="transmembrane region" description="Helical" evidence="11">
    <location>
        <begin position="1413"/>
        <end position="1433"/>
    </location>
</feature>
<dbReference type="Pfam" id="PF23113">
    <property type="entry name" value="MARCHF6_C"/>
    <property type="match status" value="1"/>
</dbReference>
<feature type="compositionally biased region" description="Polar residues" evidence="10">
    <location>
        <begin position="354"/>
        <end position="373"/>
    </location>
</feature>
<reference evidence="13 14" key="1">
    <citation type="journal article" date="2018" name="Evol. Lett.">
        <title>Horizontal gene cluster transfer increased hallucinogenic mushroom diversity.</title>
        <authorList>
            <person name="Reynolds H.T."/>
            <person name="Vijayakumar V."/>
            <person name="Gluck-Thaler E."/>
            <person name="Korotkin H.B."/>
            <person name="Matheny P.B."/>
            <person name="Slot J.C."/>
        </authorList>
    </citation>
    <scope>NUCLEOTIDE SEQUENCE [LARGE SCALE GENOMIC DNA]</scope>
    <source>
        <strain evidence="13 14">2629</strain>
    </source>
</reference>
<evidence type="ECO:0000259" key="12">
    <source>
        <dbReference type="Pfam" id="PF23113"/>
    </source>
</evidence>
<sequence>MPSSLPPILLLRRLIQGFFTFVLSVLRAIAVATIWLGVLPWVTVWTWRMYFSIGESIAWWISDRPRPLTPESENNLFYTKLRYDPSLPPAKTVIGRFLQHPMWVALSADIFTGQIIASLIVLTFVAVFLLREWISQNARPGVFEDEEVPPEDPAPAPAPAADPQALPRFEQQEPAPVAAPFIFQNIDQPRDNEEPIPQLPLPPQLMPQLPENFLDQVMERRRLAERQANDLLPEHLEDPNGWLKDGEEEHPTREAKKMRHTGEEQEHFDNRRKRDEKERERQRRQQFHRHIQTAKNSARQREGSGSGSVSPRPDSPASSGFLGKQPDFAFTFKAPSPLNPATTSNEKLDYTPRSPESPSYDSNQPLASTSTNAFPFVSLQEPSEDIPFPLRTLDAPSSERDTVPPAYTESSSNAPPPPLFEFGRPRSPERLSAFTDPAPYILFDSGPHTNFASGPSYGVQQAAQEQTNGIEETEDDDVEYYDDYRPKKKIPEDHVNDFKPQTKEKQVERDVQPDEEGLAGNQFHEFHAEDLPNDLTLSDNEDEEEDDEMHHEDTNAEEHAHYFRPPTPGTAHVDTDSEGEAEEEFVRFNDNLPIIHHADEEEDERPEEVAAGEEGIFDDEPAWEAFDVQVHQVDAGVLRPQQLPPALPPPPVAPPMEPDVGAGLDLDDVDNVEDDMDGALEAIGLRGPIYGVFQNAALMIFVLDTAIGLGIWIPFTIGKTTALLSLDPKRFLHVLHLPIRAMRIVTDPVVDFVLWLLVDQMFPPVFRLLKAFFGLFLFFGSSTSSSSASTSPSLLQNLSWKLYNTSAIYLAKPLAQWHSWTLPSNATEALPANTSFLDSIPDYLGVTEPYFAHLGKQLRLLATSSKELWVQSALGNTAADRLFAIYLGYIVIAFFLALYLNVLTVGNAKTAGAAVRNAVRQQLVVMKVASFIFIELLIFPLGCGIVLDLSTVWLFPEANIQSRGAFFAQAPLTATFYHWVAGTMFMYSFAVLLSGCRTIMRPGAMWFIKDPQDQNSHPIRDILDRPTLTQLRKICVSGVMYSVVVLCVVGSVAALLVVGNRTILPFRWKNKEPLSNVPVDLLFLHITLPYTMHYFRPKRFVKEISTRVWKFLATRLRLTSYFFGGRHPQEEFTPKSFKDNFFRTDVFVFDEEYHVLDGSFRRVPATDNLSLPREMRATVAVNAEGEPVDDAARELMAQQNAEAEKGKHLVKDDYMIVYLPPYFRYRIIAFIFILWTCGAAAFGVCVAFPIQVGRSFFRMFTPRELHDGYSFIAGFYTVWMGYVVGKAIDRLDKRRQRRSGDGPRANLYLLVVKRFLLWTAKTAYMILGLGIIVPVLLGVVMDLYIFLPIRLAFSAMTVPTLRIVDLWALGLVYAKIAWSVLRIFDQNRMSRNIQLIILQGWTRPDPIGATRNVIAPIVTLSLVFILVPAVVFVGVNHFIPNLIDDKRVLYTQIYPGVFLVALSVQLGRTLYSLLRKWSQQVRDKEFLLEMRLRNHEPGAEDDEGPEAIIEGEGQEVPVVR</sequence>
<accession>A0A409VWN0</accession>
<dbReference type="InterPro" id="IPR056521">
    <property type="entry name" value="MARCHF6-like_C"/>
</dbReference>
<comment type="pathway">
    <text evidence="3">Protein modification; protein ubiquitination.</text>
</comment>
<proteinExistence type="predicted"/>
<comment type="catalytic activity">
    <reaction evidence="1">
        <text>S-ubiquitinyl-[E2 ubiquitin-conjugating enzyme]-L-cysteine + [acceptor protein]-L-lysine = [E2 ubiquitin-conjugating enzyme]-L-cysteine + N(6)-ubiquitinyl-[acceptor protein]-L-lysine.</text>
        <dbReference type="EC" id="2.3.2.27"/>
    </reaction>
</comment>
<dbReference type="InParanoid" id="A0A409VWN0"/>
<dbReference type="PANTHER" id="PTHR13145:SF0">
    <property type="entry name" value="E3 UBIQUITIN-PROTEIN LIGASE MARCHF6"/>
    <property type="match status" value="1"/>
</dbReference>
<evidence type="ECO:0000256" key="5">
    <source>
        <dbReference type="ARBA" id="ARBA00022679"/>
    </source>
</evidence>
<keyword evidence="14" id="KW-1185">Reference proteome</keyword>
<dbReference type="GO" id="GO:0036503">
    <property type="term" value="P:ERAD pathway"/>
    <property type="evidence" value="ECO:0007669"/>
    <property type="project" value="TreeGrafter"/>
</dbReference>
<feature type="region of interest" description="Disordered" evidence="10">
    <location>
        <begin position="445"/>
        <end position="582"/>
    </location>
</feature>
<dbReference type="FunCoup" id="A0A409VWN0">
    <property type="interactions" value="494"/>
</dbReference>
<feature type="transmembrane region" description="Helical" evidence="11">
    <location>
        <begin position="1323"/>
        <end position="1346"/>
    </location>
</feature>
<dbReference type="EMBL" id="NHTK01005945">
    <property type="protein sequence ID" value="PPQ70661.1"/>
    <property type="molecule type" value="Genomic_DNA"/>
</dbReference>
<feature type="compositionally biased region" description="Acidic residues" evidence="10">
    <location>
        <begin position="471"/>
        <end position="481"/>
    </location>
</feature>
<evidence type="ECO:0000313" key="14">
    <source>
        <dbReference type="Proteomes" id="UP000284842"/>
    </source>
</evidence>
<dbReference type="PANTHER" id="PTHR13145">
    <property type="entry name" value="SSM4 PROTEIN"/>
    <property type="match status" value="1"/>
</dbReference>
<comment type="subcellular location">
    <subcellularLocation>
        <location evidence="2">Membrane</location>
        <topology evidence="2">Multi-pass membrane protein</topology>
    </subcellularLocation>
</comment>
<feature type="domain" description="E3 ubiquitin-protein ligase MARCHF6-like C-terminal" evidence="12">
    <location>
        <begin position="1311"/>
        <end position="1482"/>
    </location>
</feature>
<dbReference type="GO" id="GO:0005789">
    <property type="term" value="C:endoplasmic reticulum membrane"/>
    <property type="evidence" value="ECO:0007669"/>
    <property type="project" value="TreeGrafter"/>
</dbReference>
<keyword evidence="6 11" id="KW-0812">Transmembrane</keyword>
<feature type="region of interest" description="Disordered" evidence="10">
    <location>
        <begin position="1496"/>
        <end position="1520"/>
    </location>
</feature>
<dbReference type="EC" id="2.3.2.27" evidence="4"/>
<organism evidence="13 14">
    <name type="scientific">Panaeolus cyanescens</name>
    <dbReference type="NCBI Taxonomy" id="181874"/>
    <lineage>
        <taxon>Eukaryota</taxon>
        <taxon>Fungi</taxon>
        <taxon>Dikarya</taxon>
        <taxon>Basidiomycota</taxon>
        <taxon>Agaricomycotina</taxon>
        <taxon>Agaricomycetes</taxon>
        <taxon>Agaricomycetidae</taxon>
        <taxon>Agaricales</taxon>
        <taxon>Agaricineae</taxon>
        <taxon>Galeropsidaceae</taxon>
        <taxon>Panaeolus</taxon>
    </lineage>
</organism>
<evidence type="ECO:0000256" key="2">
    <source>
        <dbReference type="ARBA" id="ARBA00004141"/>
    </source>
</evidence>
<feature type="compositionally biased region" description="Pro residues" evidence="10">
    <location>
        <begin position="151"/>
        <end position="160"/>
    </location>
</feature>
<feature type="compositionally biased region" description="Polar residues" evidence="10">
    <location>
        <begin position="447"/>
        <end position="470"/>
    </location>
</feature>
<protein>
    <recommendedName>
        <fullName evidence="4">RING-type E3 ubiquitin transferase</fullName>
        <ecNumber evidence="4">2.3.2.27</ecNumber>
    </recommendedName>
</protein>
<comment type="caution">
    <text evidence="13">The sequence shown here is derived from an EMBL/GenBank/DDBJ whole genome shotgun (WGS) entry which is preliminary data.</text>
</comment>
<gene>
    <name evidence="13" type="ORF">CVT24_000669</name>
</gene>
<dbReference type="Proteomes" id="UP000284842">
    <property type="component" value="Unassembled WGS sequence"/>
</dbReference>
<feature type="transmembrane region" description="Helical" evidence="11">
    <location>
        <begin position="1366"/>
        <end position="1384"/>
    </location>
</feature>
<evidence type="ECO:0000313" key="13">
    <source>
        <dbReference type="EMBL" id="PPQ70661.1"/>
    </source>
</evidence>
<feature type="transmembrane region" description="Helical" evidence="11">
    <location>
        <begin position="1034"/>
        <end position="1057"/>
    </location>
</feature>
<feature type="transmembrane region" description="Helical" evidence="11">
    <location>
        <begin position="924"/>
        <end position="947"/>
    </location>
</feature>
<feature type="transmembrane region" description="Helical" evidence="11">
    <location>
        <begin position="1453"/>
        <end position="1474"/>
    </location>
</feature>
<keyword evidence="5" id="KW-0808">Transferase</keyword>
<name>A0A409VWN0_9AGAR</name>
<evidence type="ECO:0000256" key="1">
    <source>
        <dbReference type="ARBA" id="ARBA00000900"/>
    </source>
</evidence>
<feature type="compositionally biased region" description="Basic and acidic residues" evidence="10">
    <location>
        <begin position="548"/>
        <end position="561"/>
    </location>
</feature>
<feature type="compositionally biased region" description="Basic and acidic residues" evidence="10">
    <location>
        <begin position="228"/>
        <end position="283"/>
    </location>
</feature>
<evidence type="ECO:0000256" key="9">
    <source>
        <dbReference type="ARBA" id="ARBA00023136"/>
    </source>
</evidence>
<evidence type="ECO:0000256" key="3">
    <source>
        <dbReference type="ARBA" id="ARBA00004906"/>
    </source>
</evidence>
<keyword evidence="9 11" id="KW-0472">Membrane</keyword>
<feature type="transmembrane region" description="Helical" evidence="11">
    <location>
        <begin position="1270"/>
        <end position="1288"/>
    </location>
</feature>
<evidence type="ECO:0000256" key="4">
    <source>
        <dbReference type="ARBA" id="ARBA00012483"/>
    </source>
</evidence>
<keyword evidence="8 11" id="KW-1133">Transmembrane helix</keyword>
<feature type="transmembrane region" description="Helical" evidence="11">
    <location>
        <begin position="883"/>
        <end position="903"/>
    </location>
</feature>
<feature type="transmembrane region" description="Helical" evidence="11">
    <location>
        <begin position="110"/>
        <end position="130"/>
    </location>
</feature>